<dbReference type="PANTHER" id="PTHR13604">
    <property type="entry name" value="DC12-RELATED"/>
    <property type="match status" value="1"/>
</dbReference>
<evidence type="ECO:0000313" key="10">
    <source>
        <dbReference type="EMBL" id="MCC2617679.1"/>
    </source>
</evidence>
<dbReference type="EC" id="3.4.-.-" evidence="8"/>
<keyword evidence="6" id="KW-0238">DNA-binding</keyword>
<dbReference type="RefSeq" id="WP_229162011.1">
    <property type="nucleotide sequence ID" value="NZ_JAJEWP010000005.1"/>
</dbReference>
<dbReference type="InterPro" id="IPR036590">
    <property type="entry name" value="SRAP-like"/>
</dbReference>
<evidence type="ECO:0000256" key="7">
    <source>
        <dbReference type="ARBA" id="ARBA00023239"/>
    </source>
</evidence>
<gene>
    <name evidence="10" type="ORF">LJ739_15615</name>
</gene>
<name>A0ABS8GD11_9ALTE</name>
<keyword evidence="5" id="KW-0190">Covalent protein-DNA linkage</keyword>
<evidence type="ECO:0000256" key="3">
    <source>
        <dbReference type="ARBA" id="ARBA00022763"/>
    </source>
</evidence>
<evidence type="ECO:0000256" key="1">
    <source>
        <dbReference type="ARBA" id="ARBA00008136"/>
    </source>
</evidence>
<dbReference type="Gene3D" id="3.90.1680.10">
    <property type="entry name" value="SOS response associated peptidase-like"/>
    <property type="match status" value="1"/>
</dbReference>
<keyword evidence="4 8" id="KW-0378">Hydrolase</keyword>
<dbReference type="SUPFAM" id="SSF143081">
    <property type="entry name" value="BB1717-like"/>
    <property type="match status" value="1"/>
</dbReference>
<keyword evidence="3" id="KW-0227">DNA damage</keyword>
<evidence type="ECO:0000256" key="4">
    <source>
        <dbReference type="ARBA" id="ARBA00022801"/>
    </source>
</evidence>
<evidence type="ECO:0000256" key="8">
    <source>
        <dbReference type="RuleBase" id="RU364100"/>
    </source>
</evidence>
<proteinExistence type="inferred from homology"/>
<evidence type="ECO:0000256" key="2">
    <source>
        <dbReference type="ARBA" id="ARBA00022670"/>
    </source>
</evidence>
<accession>A0ABS8GD11</accession>
<sequence>MCGRFANHVGAMHGWDAVLGDWPGSGQLSFNVAPTQPVPVVLRGGTAVMRWGMIPPWSDTPNPSFSTFNARLDSVAQKPTFRHAWALGQRCLVPILGYYEWRQQNGRKQPYFVTREDKGPTVLAGLFETAHREGFPPSFTVLTRPAQGQLATLHHAMPVMISAESGQAWLQDDVEMAWQIAHKDTPQGMYFYPVSPSVNNVRWDNPDAVKPLSDTEKADDAAQQGFDF</sequence>
<protein>
    <recommendedName>
        <fullName evidence="8">Abasic site processing protein</fullName>
        <ecNumber evidence="8">3.4.-.-</ecNumber>
    </recommendedName>
</protein>
<dbReference type="Proteomes" id="UP001520878">
    <property type="component" value="Unassembled WGS sequence"/>
</dbReference>
<organism evidence="10 11">
    <name type="scientific">Fluctibacter halophilus</name>
    <dbReference type="NCBI Taxonomy" id="226011"/>
    <lineage>
        <taxon>Bacteria</taxon>
        <taxon>Pseudomonadati</taxon>
        <taxon>Pseudomonadota</taxon>
        <taxon>Gammaproteobacteria</taxon>
        <taxon>Alteromonadales</taxon>
        <taxon>Alteromonadaceae</taxon>
        <taxon>Fluctibacter</taxon>
    </lineage>
</organism>
<keyword evidence="2 8" id="KW-0645">Protease</keyword>
<evidence type="ECO:0000313" key="11">
    <source>
        <dbReference type="Proteomes" id="UP001520878"/>
    </source>
</evidence>
<evidence type="ECO:0000256" key="6">
    <source>
        <dbReference type="ARBA" id="ARBA00023125"/>
    </source>
</evidence>
<comment type="similarity">
    <text evidence="1 8">Belongs to the SOS response-associated peptidase family.</text>
</comment>
<dbReference type="Pfam" id="PF02586">
    <property type="entry name" value="SRAP"/>
    <property type="match status" value="1"/>
</dbReference>
<keyword evidence="11" id="KW-1185">Reference proteome</keyword>
<evidence type="ECO:0000256" key="9">
    <source>
        <dbReference type="SAM" id="MobiDB-lite"/>
    </source>
</evidence>
<comment type="caution">
    <text evidence="10">The sequence shown here is derived from an EMBL/GenBank/DDBJ whole genome shotgun (WGS) entry which is preliminary data.</text>
</comment>
<dbReference type="InterPro" id="IPR003738">
    <property type="entry name" value="SRAP"/>
</dbReference>
<evidence type="ECO:0000256" key="5">
    <source>
        <dbReference type="ARBA" id="ARBA00023124"/>
    </source>
</evidence>
<reference evidence="10 11" key="1">
    <citation type="submission" date="2021-10" db="EMBL/GenBank/DDBJ databases">
        <title>Draft genome of Aestuariibacter halophilus JC2043.</title>
        <authorList>
            <person name="Emsley S.A."/>
            <person name="Pfannmuller K.M."/>
            <person name="Ushijima B."/>
            <person name="Saw J.H."/>
            <person name="Videau P."/>
        </authorList>
    </citation>
    <scope>NUCLEOTIDE SEQUENCE [LARGE SCALE GENOMIC DNA]</scope>
    <source>
        <strain evidence="10 11">JC2043</strain>
    </source>
</reference>
<feature type="region of interest" description="Disordered" evidence="9">
    <location>
        <begin position="206"/>
        <end position="228"/>
    </location>
</feature>
<keyword evidence="7" id="KW-0456">Lyase</keyword>
<dbReference type="PANTHER" id="PTHR13604:SF0">
    <property type="entry name" value="ABASIC SITE PROCESSING PROTEIN HMCES"/>
    <property type="match status" value="1"/>
</dbReference>
<dbReference type="EMBL" id="JAJEWP010000005">
    <property type="protein sequence ID" value="MCC2617679.1"/>
    <property type="molecule type" value="Genomic_DNA"/>
</dbReference>